<keyword evidence="6" id="KW-1185">Reference proteome</keyword>
<dbReference type="OrthoDB" id="5420143at2759"/>
<reference evidence="5" key="1">
    <citation type="submission" date="2020-05" db="EMBL/GenBank/DDBJ databases">
        <title>Mycena genomes resolve the evolution of fungal bioluminescence.</title>
        <authorList>
            <person name="Tsai I.J."/>
        </authorList>
    </citation>
    <scope>NUCLEOTIDE SEQUENCE</scope>
    <source>
        <strain evidence="5">CCC161011</strain>
    </source>
</reference>
<gene>
    <name evidence="5" type="ORF">MVEN_01827900</name>
</gene>
<feature type="signal peptide" evidence="3">
    <location>
        <begin position="1"/>
        <end position="20"/>
    </location>
</feature>
<evidence type="ECO:0000256" key="1">
    <source>
        <dbReference type="ARBA" id="ARBA00022729"/>
    </source>
</evidence>
<dbReference type="Pfam" id="PF10342">
    <property type="entry name" value="Kre9_KNH"/>
    <property type="match status" value="1"/>
</dbReference>
<accession>A0A8H6XKN2</accession>
<evidence type="ECO:0000259" key="4">
    <source>
        <dbReference type="Pfam" id="PF10342"/>
    </source>
</evidence>
<organism evidence="5 6">
    <name type="scientific">Mycena venus</name>
    <dbReference type="NCBI Taxonomy" id="2733690"/>
    <lineage>
        <taxon>Eukaryota</taxon>
        <taxon>Fungi</taxon>
        <taxon>Dikarya</taxon>
        <taxon>Basidiomycota</taxon>
        <taxon>Agaricomycotina</taxon>
        <taxon>Agaricomycetes</taxon>
        <taxon>Agaricomycetidae</taxon>
        <taxon>Agaricales</taxon>
        <taxon>Marasmiineae</taxon>
        <taxon>Mycenaceae</taxon>
        <taxon>Mycena</taxon>
    </lineage>
</organism>
<dbReference type="EMBL" id="JACAZI010000017">
    <property type="protein sequence ID" value="KAF7342389.1"/>
    <property type="molecule type" value="Genomic_DNA"/>
</dbReference>
<comment type="caution">
    <text evidence="5">The sequence shown here is derived from an EMBL/GenBank/DDBJ whole genome shotgun (WGS) entry which is preliminary data.</text>
</comment>
<dbReference type="AlphaFoldDB" id="A0A8H6XKN2"/>
<keyword evidence="2" id="KW-1133">Transmembrane helix</keyword>
<feature type="transmembrane region" description="Helical" evidence="2">
    <location>
        <begin position="229"/>
        <end position="251"/>
    </location>
</feature>
<evidence type="ECO:0000313" key="5">
    <source>
        <dbReference type="EMBL" id="KAF7342389.1"/>
    </source>
</evidence>
<dbReference type="Proteomes" id="UP000620124">
    <property type="component" value="Unassembled WGS sequence"/>
</dbReference>
<protein>
    <recommendedName>
        <fullName evidence="4">Yeast cell wall synthesis Kre9/Knh1-like N-terminal domain-containing protein</fullName>
    </recommendedName>
</protein>
<proteinExistence type="predicted"/>
<keyword evidence="1 3" id="KW-0732">Signal</keyword>
<name>A0A8H6XKN2_9AGAR</name>
<evidence type="ECO:0000256" key="3">
    <source>
        <dbReference type="SAM" id="SignalP"/>
    </source>
</evidence>
<dbReference type="InterPro" id="IPR018466">
    <property type="entry name" value="Kre9/Knh1-like_N"/>
</dbReference>
<feature type="chain" id="PRO_5034104307" description="Yeast cell wall synthesis Kre9/Knh1-like N-terminal domain-containing protein" evidence="3">
    <location>
        <begin position="21"/>
        <end position="252"/>
    </location>
</feature>
<evidence type="ECO:0000313" key="6">
    <source>
        <dbReference type="Proteomes" id="UP000620124"/>
    </source>
</evidence>
<feature type="domain" description="Yeast cell wall synthesis Kre9/Knh1-like N-terminal" evidence="4">
    <location>
        <begin position="31"/>
        <end position="113"/>
    </location>
</feature>
<keyword evidence="2" id="KW-0812">Transmembrane</keyword>
<keyword evidence="2" id="KW-0472">Membrane</keyword>
<sequence>MLSSTRICAAVLAFSGAAVAVSNLQASPSPTSGGHVTLTWSSEPSDTSAVTLVMYSTNPTFNGPFAIANNINPQDKHATVTLPDLMPASGYSFGFVSMSDTSKVVATSPEFAIPAPGPYTTPAKPTVTSSHIWSQSSMKPTPASVAQSAASAASHSGSSAAHISVSASVSRSIVASLTVPFPSASASSALSHTVVSFTSAAPSIPATTAAVHSSTVPSASTSARTGGALLVHVPVVGLAVVIGGLLVGAWAV</sequence>
<evidence type="ECO:0000256" key="2">
    <source>
        <dbReference type="SAM" id="Phobius"/>
    </source>
</evidence>